<dbReference type="Proteomes" id="UP000198518">
    <property type="component" value="Unassembled WGS sequence"/>
</dbReference>
<keyword evidence="2" id="KW-1185">Reference proteome</keyword>
<proteinExistence type="predicted"/>
<evidence type="ECO:0000313" key="1">
    <source>
        <dbReference type="EMBL" id="SEV88206.1"/>
    </source>
</evidence>
<accession>A0A1I0MK53</accession>
<dbReference type="AlphaFoldDB" id="A0A1I0MK53"/>
<protein>
    <submittedName>
        <fullName evidence="1">Uncharacterized protein</fullName>
    </submittedName>
</protein>
<dbReference type="EMBL" id="FOJA01000001">
    <property type="protein sequence ID" value="SEV88206.1"/>
    <property type="molecule type" value="Genomic_DNA"/>
</dbReference>
<evidence type="ECO:0000313" key="2">
    <source>
        <dbReference type="Proteomes" id="UP000198518"/>
    </source>
</evidence>
<reference evidence="1 2" key="1">
    <citation type="submission" date="2016-10" db="EMBL/GenBank/DDBJ databases">
        <authorList>
            <person name="de Groot N.N."/>
        </authorList>
    </citation>
    <scope>NUCLEOTIDE SEQUENCE [LARGE SCALE GENOMIC DNA]</scope>
    <source>
        <strain evidence="1 2">CGMCC 1.5337</strain>
    </source>
</reference>
<sequence length="46" mass="5033">MEAIIYVCQKKGDMSKAKVESTVENFLDNGGVYKPAKDGQDGVRVL</sequence>
<name>A0A1I0MK53_9EURY</name>
<organism evidence="1 2">
    <name type="scientific">Halobacterium jilantaiense</name>
    <dbReference type="NCBI Taxonomy" id="355548"/>
    <lineage>
        <taxon>Archaea</taxon>
        <taxon>Methanobacteriati</taxon>
        <taxon>Methanobacteriota</taxon>
        <taxon>Stenosarchaea group</taxon>
        <taxon>Halobacteria</taxon>
        <taxon>Halobacteriales</taxon>
        <taxon>Halobacteriaceae</taxon>
        <taxon>Halobacterium</taxon>
    </lineage>
</organism>
<dbReference type="RefSeq" id="WP_177170747.1">
    <property type="nucleotide sequence ID" value="NZ_FOJA01000001.1"/>
</dbReference>
<gene>
    <name evidence="1" type="ORF">SAMN04487945_0103</name>
</gene>